<accession>A0A344U1B8</accession>
<reference evidence="2 3" key="1">
    <citation type="submission" date="2018-01" db="EMBL/GenBank/DDBJ databases">
        <title>Draft genome Sequence of streptomyces globosus LZH-48.</title>
        <authorList>
            <person name="Ran K."/>
            <person name="Li Z."/>
            <person name="Wei S."/>
            <person name="Dong R."/>
        </authorList>
    </citation>
    <scope>NUCLEOTIDE SEQUENCE [LARGE SCALE GENOMIC DNA]</scope>
    <source>
        <strain evidence="2 3">LZH-48</strain>
    </source>
</reference>
<dbReference type="EMBL" id="CP030862">
    <property type="protein sequence ID" value="AXE24689.1"/>
    <property type="molecule type" value="Genomic_DNA"/>
</dbReference>
<evidence type="ECO:0000313" key="2">
    <source>
        <dbReference type="EMBL" id="AXE24689.1"/>
    </source>
</evidence>
<dbReference type="SUPFAM" id="SSF109854">
    <property type="entry name" value="DinB/YfiT-like putative metalloenzymes"/>
    <property type="match status" value="1"/>
</dbReference>
<organism evidence="2 3">
    <name type="scientific">Streptomyces globosus</name>
    <dbReference type="NCBI Taxonomy" id="68209"/>
    <lineage>
        <taxon>Bacteria</taxon>
        <taxon>Bacillati</taxon>
        <taxon>Actinomycetota</taxon>
        <taxon>Actinomycetes</taxon>
        <taxon>Kitasatosporales</taxon>
        <taxon>Streptomycetaceae</taxon>
        <taxon>Streptomyces</taxon>
    </lineage>
</organism>
<dbReference type="KEGG" id="sgz:C0216_15575"/>
<dbReference type="Proteomes" id="UP000252004">
    <property type="component" value="Chromosome"/>
</dbReference>
<sequence>MSDFDDAEQPRAVGTVSADDLAEGVRLVLALLRQPAALAADWNRAAGTLEWSCWETAEHLADDLFAYAAQLGPQAPPAGADVPFIWRQEAPGKPFNVIFAEREGGPEGLVQVLEACAALLVAMVRTAPPHARAFHVFGTTDPEGSAAMGLVELFVHADDLALGLGLDWEAPAAICARVLQRLFPDVPADGDPWHTLLWATGRGEPAGRKRLTRWKWDSTTRSPQGPAQA</sequence>
<keyword evidence="3" id="KW-1185">Reference proteome</keyword>
<evidence type="ECO:0000256" key="1">
    <source>
        <dbReference type="SAM" id="MobiDB-lite"/>
    </source>
</evidence>
<gene>
    <name evidence="2" type="ORF">C0216_15575</name>
</gene>
<feature type="region of interest" description="Disordered" evidence="1">
    <location>
        <begin position="209"/>
        <end position="229"/>
    </location>
</feature>
<dbReference type="OrthoDB" id="4453346at2"/>
<feature type="compositionally biased region" description="Polar residues" evidence="1">
    <location>
        <begin position="217"/>
        <end position="229"/>
    </location>
</feature>
<evidence type="ECO:0008006" key="4">
    <source>
        <dbReference type="Google" id="ProtNLM"/>
    </source>
</evidence>
<evidence type="ECO:0000313" key="3">
    <source>
        <dbReference type="Proteomes" id="UP000252004"/>
    </source>
</evidence>
<protein>
    <recommendedName>
        <fullName evidence="4">Mycothiol-dependent maleylpyruvate isomerase metal-binding domain-containing protein</fullName>
    </recommendedName>
</protein>
<proteinExistence type="predicted"/>
<dbReference type="RefSeq" id="WP_114055877.1">
    <property type="nucleotide sequence ID" value="NZ_CP030862.1"/>
</dbReference>
<dbReference type="AlphaFoldDB" id="A0A344U1B8"/>
<name>A0A344U1B8_9ACTN</name>
<dbReference type="InterPro" id="IPR034660">
    <property type="entry name" value="DinB/YfiT-like"/>
</dbReference>